<evidence type="ECO:0008006" key="3">
    <source>
        <dbReference type="Google" id="ProtNLM"/>
    </source>
</evidence>
<evidence type="ECO:0000313" key="2">
    <source>
        <dbReference type="Proteomes" id="UP000295531"/>
    </source>
</evidence>
<sequence length="145" mass="16666">MTSIPNATPHATLVYLYHPDTGVLLMSQALQQLYELPNEQRLSPPKRWFNCHPPEAQRQLQHAFAALCFANDDNRMTLALKLRSTSCSGQHHDVEHRLCMVIINEQRFICGQVSPIWNPHCHRPASYPQSACWSARPFRETFRSG</sequence>
<protein>
    <recommendedName>
        <fullName evidence="3">PAS domain-containing protein</fullName>
    </recommendedName>
</protein>
<evidence type="ECO:0000313" key="1">
    <source>
        <dbReference type="EMBL" id="TDP31004.1"/>
    </source>
</evidence>
<organism evidence="1 2">
    <name type="scientific">Idiomarina aquatica</name>
    <dbReference type="NCBI Taxonomy" id="1327752"/>
    <lineage>
        <taxon>Bacteria</taxon>
        <taxon>Pseudomonadati</taxon>
        <taxon>Pseudomonadota</taxon>
        <taxon>Gammaproteobacteria</taxon>
        <taxon>Alteromonadales</taxon>
        <taxon>Idiomarinaceae</taxon>
        <taxon>Idiomarina</taxon>
    </lineage>
</organism>
<dbReference type="EMBL" id="SNXI01000014">
    <property type="protein sequence ID" value="TDP31004.1"/>
    <property type="molecule type" value="Genomic_DNA"/>
</dbReference>
<keyword evidence="2" id="KW-1185">Reference proteome</keyword>
<dbReference type="AlphaFoldDB" id="A0A4R6P045"/>
<proteinExistence type="predicted"/>
<accession>A0A4R6P045</accession>
<dbReference type="RefSeq" id="WP_133540253.1">
    <property type="nucleotide sequence ID" value="NZ_SNXI01000014.1"/>
</dbReference>
<gene>
    <name evidence="1" type="ORF">DEU29_11450</name>
</gene>
<dbReference type="Proteomes" id="UP000295531">
    <property type="component" value="Unassembled WGS sequence"/>
</dbReference>
<reference evidence="1 2" key="1">
    <citation type="submission" date="2019-03" db="EMBL/GenBank/DDBJ databases">
        <title>Freshwater and sediment microbial communities from various areas in North America, analyzing microbe dynamics in response to fracking.</title>
        <authorList>
            <person name="Lamendella R."/>
        </authorList>
    </citation>
    <scope>NUCLEOTIDE SEQUENCE [LARGE SCALE GENOMIC DNA]</scope>
    <source>
        <strain evidence="1 2">18_TX</strain>
    </source>
</reference>
<comment type="caution">
    <text evidence="1">The sequence shown here is derived from an EMBL/GenBank/DDBJ whole genome shotgun (WGS) entry which is preliminary data.</text>
</comment>
<name>A0A4R6P045_9GAMM</name>